<dbReference type="Gene3D" id="3.30.450.180">
    <property type="match status" value="1"/>
</dbReference>
<dbReference type="AlphaFoldDB" id="A0A7W5AA42"/>
<dbReference type="Gene3D" id="1.10.260.40">
    <property type="entry name" value="lambda repressor-like DNA-binding domains"/>
    <property type="match status" value="1"/>
</dbReference>
<evidence type="ECO:0000259" key="1">
    <source>
        <dbReference type="PROSITE" id="PS50943"/>
    </source>
</evidence>
<dbReference type="InterPro" id="IPR041413">
    <property type="entry name" value="MLTR_LBD"/>
</dbReference>
<keyword evidence="3" id="KW-1185">Reference proteome</keyword>
<sequence length="264" mass="28915">MTSTLTRPPSSVGGELRRWRELRSLSQLALATQAEVSTRHLSYVENGRSRPTPEMIVRLAEVMRVPMAEQNRLLLAGGFAPRYPHRSTDDDALAPVMAGLRSLLDAHAPYPALLLDDHWDIIDANEPVDALLAGCDPTLLEPPLNVIRLCLHPRGLADAIRNLPVWRAHLLHQLGRRITHTGGDPVLVALRDEVTGYPSGDEPSARPLAEPVVPLEIETGGQVLRFFSVASQIESASDVTLDGLHLETFVPADDRTRQALSPSL</sequence>
<organism evidence="2 3">
    <name type="scientific">Nocardioides albus</name>
    <dbReference type="NCBI Taxonomy" id="1841"/>
    <lineage>
        <taxon>Bacteria</taxon>
        <taxon>Bacillati</taxon>
        <taxon>Actinomycetota</taxon>
        <taxon>Actinomycetes</taxon>
        <taxon>Propionibacteriales</taxon>
        <taxon>Nocardioidaceae</taxon>
        <taxon>Nocardioides</taxon>
    </lineage>
</organism>
<dbReference type="PROSITE" id="PS50943">
    <property type="entry name" value="HTH_CROC1"/>
    <property type="match status" value="1"/>
</dbReference>
<dbReference type="PANTHER" id="PTHR35010:SF4">
    <property type="entry name" value="BLL5781 PROTEIN"/>
    <property type="match status" value="1"/>
</dbReference>
<dbReference type="PANTHER" id="PTHR35010">
    <property type="entry name" value="BLL4672 PROTEIN-RELATED"/>
    <property type="match status" value="1"/>
</dbReference>
<protein>
    <submittedName>
        <fullName evidence="2">Transcriptional regulator with XRE-family HTH domain</fullName>
    </submittedName>
</protein>
<name>A0A7W5AA42_9ACTN</name>
<dbReference type="Pfam" id="PF01381">
    <property type="entry name" value="HTH_3"/>
    <property type="match status" value="1"/>
</dbReference>
<dbReference type="GO" id="GO:0003677">
    <property type="term" value="F:DNA binding"/>
    <property type="evidence" value="ECO:0007669"/>
    <property type="project" value="InterPro"/>
</dbReference>
<gene>
    <name evidence="2" type="ORF">FHS12_005001</name>
</gene>
<dbReference type="CDD" id="cd00093">
    <property type="entry name" value="HTH_XRE"/>
    <property type="match status" value="1"/>
</dbReference>
<dbReference type="EMBL" id="JACHXG010000015">
    <property type="protein sequence ID" value="MBB3092024.1"/>
    <property type="molecule type" value="Genomic_DNA"/>
</dbReference>
<evidence type="ECO:0000313" key="2">
    <source>
        <dbReference type="EMBL" id="MBB3092024.1"/>
    </source>
</evidence>
<reference evidence="2 3" key="1">
    <citation type="submission" date="2020-08" db="EMBL/GenBank/DDBJ databases">
        <title>Genomic Encyclopedia of Type Strains, Phase III (KMG-III): the genomes of soil and plant-associated and newly described type strains.</title>
        <authorList>
            <person name="Whitman W."/>
        </authorList>
    </citation>
    <scope>NUCLEOTIDE SEQUENCE [LARGE SCALE GENOMIC DNA]</scope>
    <source>
        <strain evidence="2 3">CECT 3302</strain>
    </source>
</reference>
<evidence type="ECO:0000313" key="3">
    <source>
        <dbReference type="Proteomes" id="UP000577707"/>
    </source>
</evidence>
<feature type="domain" description="HTH cro/C1-type" evidence="1">
    <location>
        <begin position="16"/>
        <end position="70"/>
    </location>
</feature>
<dbReference type="InterPro" id="IPR010982">
    <property type="entry name" value="Lambda_DNA-bd_dom_sf"/>
</dbReference>
<proteinExistence type="predicted"/>
<dbReference type="SMART" id="SM00530">
    <property type="entry name" value="HTH_XRE"/>
    <property type="match status" value="1"/>
</dbReference>
<dbReference type="SUPFAM" id="SSF47413">
    <property type="entry name" value="lambda repressor-like DNA-binding domains"/>
    <property type="match status" value="1"/>
</dbReference>
<dbReference type="Proteomes" id="UP000577707">
    <property type="component" value="Unassembled WGS sequence"/>
</dbReference>
<dbReference type="RefSeq" id="WP_229788968.1">
    <property type="nucleotide sequence ID" value="NZ_BMQT01000014.1"/>
</dbReference>
<dbReference type="InterPro" id="IPR001387">
    <property type="entry name" value="Cro/C1-type_HTH"/>
</dbReference>
<comment type="caution">
    <text evidence="2">The sequence shown here is derived from an EMBL/GenBank/DDBJ whole genome shotgun (WGS) entry which is preliminary data.</text>
</comment>
<accession>A0A7W5AA42</accession>
<dbReference type="Pfam" id="PF17765">
    <property type="entry name" value="MLTR_LBD"/>
    <property type="match status" value="1"/>
</dbReference>